<proteinExistence type="predicted"/>
<evidence type="ECO:0000256" key="1">
    <source>
        <dbReference type="SAM" id="Phobius"/>
    </source>
</evidence>
<gene>
    <name evidence="2" type="ORF">ADUPG1_003852</name>
</gene>
<dbReference type="Proteomes" id="UP001057375">
    <property type="component" value="Unassembled WGS sequence"/>
</dbReference>
<keyword evidence="1" id="KW-0472">Membrane</keyword>
<protein>
    <submittedName>
        <fullName evidence="2">Uncharacterized protein</fullName>
    </submittedName>
</protein>
<keyword evidence="3" id="KW-1185">Reference proteome</keyword>
<organism evidence="2 3">
    <name type="scientific">Aduncisulcus paluster</name>
    <dbReference type="NCBI Taxonomy" id="2918883"/>
    <lineage>
        <taxon>Eukaryota</taxon>
        <taxon>Metamonada</taxon>
        <taxon>Carpediemonas-like organisms</taxon>
        <taxon>Aduncisulcus</taxon>
    </lineage>
</organism>
<feature type="non-terminal residue" evidence="2">
    <location>
        <position position="1"/>
    </location>
</feature>
<comment type="caution">
    <text evidence="2">The sequence shown here is derived from an EMBL/GenBank/DDBJ whole genome shotgun (WGS) entry which is preliminary data.</text>
</comment>
<evidence type="ECO:0000313" key="2">
    <source>
        <dbReference type="EMBL" id="GKT37914.1"/>
    </source>
</evidence>
<dbReference type="EMBL" id="BQXS01005452">
    <property type="protein sequence ID" value="GKT37914.1"/>
    <property type="molecule type" value="Genomic_DNA"/>
</dbReference>
<sequence>WAIALIIIGSIIVVAAVVILIVYCVKKSPKGETTDLLGKGKYENLSEKESVGEEV</sequence>
<keyword evidence="1" id="KW-0812">Transmembrane</keyword>
<name>A0ABQ5L2K5_9EUKA</name>
<reference evidence="2" key="1">
    <citation type="submission" date="2022-03" db="EMBL/GenBank/DDBJ databases">
        <title>Draft genome sequence of Aduncisulcus paluster, a free-living microaerophilic Fornicata.</title>
        <authorList>
            <person name="Yuyama I."/>
            <person name="Kume K."/>
            <person name="Tamura T."/>
            <person name="Inagaki Y."/>
            <person name="Hashimoto T."/>
        </authorList>
    </citation>
    <scope>NUCLEOTIDE SEQUENCE</scope>
    <source>
        <strain evidence="2">NY0171</strain>
    </source>
</reference>
<accession>A0ABQ5L2K5</accession>
<keyword evidence="1" id="KW-1133">Transmembrane helix</keyword>
<evidence type="ECO:0000313" key="3">
    <source>
        <dbReference type="Proteomes" id="UP001057375"/>
    </source>
</evidence>
<feature type="transmembrane region" description="Helical" evidence="1">
    <location>
        <begin position="6"/>
        <end position="25"/>
    </location>
</feature>